<keyword evidence="2" id="KW-1185">Reference proteome</keyword>
<gene>
    <name evidence="1" type="ORF">J2Z64_002710</name>
</gene>
<reference evidence="1" key="1">
    <citation type="submission" date="2021-03" db="EMBL/GenBank/DDBJ databases">
        <title>Genomic Encyclopedia of Type Strains, Phase IV (KMG-IV): sequencing the most valuable type-strain genomes for metagenomic binning, comparative biology and taxonomic classification.</title>
        <authorList>
            <person name="Goeker M."/>
        </authorList>
    </citation>
    <scope>NUCLEOTIDE SEQUENCE</scope>
    <source>
        <strain evidence="1">DSM 107338</strain>
    </source>
</reference>
<dbReference type="Proteomes" id="UP001138793">
    <property type="component" value="Unassembled WGS sequence"/>
</dbReference>
<organism evidence="1 2">
    <name type="scientific">Oceanobacillus polygoni</name>
    <dbReference type="NCBI Taxonomy" id="1235259"/>
    <lineage>
        <taxon>Bacteria</taxon>
        <taxon>Bacillati</taxon>
        <taxon>Bacillota</taxon>
        <taxon>Bacilli</taxon>
        <taxon>Bacillales</taxon>
        <taxon>Bacillaceae</taxon>
        <taxon>Oceanobacillus</taxon>
    </lineage>
</organism>
<evidence type="ECO:0000313" key="2">
    <source>
        <dbReference type="Proteomes" id="UP001138793"/>
    </source>
</evidence>
<dbReference type="OrthoDB" id="5242510at2"/>
<proteinExistence type="predicted"/>
<dbReference type="EMBL" id="JAGGMB010000008">
    <property type="protein sequence ID" value="MBP2078446.1"/>
    <property type="molecule type" value="Genomic_DNA"/>
</dbReference>
<dbReference type="Pfam" id="PF11927">
    <property type="entry name" value="HODM_asu-like"/>
    <property type="match status" value="1"/>
</dbReference>
<sequence>MVFQSANIMSKPLLDRFPFPFDSDSYRYSNNSRKLDPPNVLDITPEYFEEIKLKRKLLENRKEQTFQSFPHSIEAQWEILEMIMNEMIANHPNYFSLKKERDYWIFQNHLLGEEQTFTFGDLSSLPCEPLDFIGRHVQEDLIYLGQRDGKLYMDAGQLCFPADWSIAFDLGMEFLEIHTPVPQPFTGTGLVEKVRDFLLRMEAGEPWTRYNWTLTVEHILDTAPETFGEWGTKKENVTAFNAGQLVNLRVEDQRLFRLPLSNGILFSIHTHLITLEELTNNAQWKYQFYNILDDIPNELAEYKGFISYKDKVLKYLEQRIADSSSIK</sequence>
<evidence type="ECO:0008006" key="3">
    <source>
        <dbReference type="Google" id="ProtNLM"/>
    </source>
</evidence>
<dbReference type="InterPro" id="IPR021848">
    <property type="entry name" value="HODM_asu-like"/>
</dbReference>
<name>A0A9X1CCX2_9BACI</name>
<dbReference type="RefSeq" id="WP_149476129.1">
    <property type="nucleotide sequence ID" value="NZ_JAGGMB010000008.1"/>
</dbReference>
<comment type="caution">
    <text evidence="1">The sequence shown here is derived from an EMBL/GenBank/DDBJ whole genome shotgun (WGS) entry which is preliminary data.</text>
</comment>
<accession>A0A9X1CCX2</accession>
<dbReference type="AlphaFoldDB" id="A0A9X1CCX2"/>
<evidence type="ECO:0000313" key="1">
    <source>
        <dbReference type="EMBL" id="MBP2078446.1"/>
    </source>
</evidence>
<protein>
    <recommendedName>
        <fullName evidence="3">DUF3445 domain-containing protein</fullName>
    </recommendedName>
</protein>